<evidence type="ECO:0000313" key="8">
    <source>
        <dbReference type="EMBL" id="POM64355.1"/>
    </source>
</evidence>
<evidence type="ECO:0000259" key="7">
    <source>
        <dbReference type="PROSITE" id="PS50240"/>
    </source>
</evidence>
<gene>
    <name evidence="8" type="ORF">PHPALM_20131</name>
</gene>
<keyword evidence="2" id="KW-0964">Secreted</keyword>
<dbReference type="InterPro" id="IPR009003">
    <property type="entry name" value="Peptidase_S1_PA"/>
</dbReference>
<comment type="caution">
    <text evidence="8">The sequence shown here is derived from an EMBL/GenBank/DDBJ whole genome shotgun (WGS) entry which is preliminary data.</text>
</comment>
<dbReference type="GO" id="GO:0005576">
    <property type="term" value="C:extracellular region"/>
    <property type="evidence" value="ECO:0007669"/>
    <property type="project" value="UniProtKB-SubCell"/>
</dbReference>
<proteinExistence type="predicted"/>
<evidence type="ECO:0000256" key="6">
    <source>
        <dbReference type="ARBA" id="ARBA00023180"/>
    </source>
</evidence>
<sequence>MGGGSRKSEMKNVVEAFRHPSYNSSDILSSLPYDVALLKLETPSQIKPARLAAADGSDSKPGTMATSLGWGKGYNDIQGNDILQTMDVEILTDAKCAELNAELAGITLADFVQSEISPTHIDQSAEISVAENANPIMCLGTGNGRDYCSVDSGSPILVNDVLVGIVSAGSNICGELPRLRAQVSNTLDFINDILNGGSTGNVTEMLTAWSGTLFDTITSQDGSD</sequence>
<dbReference type="AlphaFoldDB" id="A0A2P4XFM8"/>
<dbReference type="InterPro" id="IPR043504">
    <property type="entry name" value="Peptidase_S1_PA_chymotrypsin"/>
</dbReference>
<keyword evidence="9" id="KW-1185">Reference proteome</keyword>
<dbReference type="SMART" id="SM00020">
    <property type="entry name" value="Tryp_SPc"/>
    <property type="match status" value="1"/>
</dbReference>
<dbReference type="InterPro" id="IPR001254">
    <property type="entry name" value="Trypsin_dom"/>
</dbReference>
<dbReference type="GO" id="GO:0004252">
    <property type="term" value="F:serine-type endopeptidase activity"/>
    <property type="evidence" value="ECO:0007669"/>
    <property type="project" value="InterPro"/>
</dbReference>
<organism evidence="8 9">
    <name type="scientific">Phytophthora palmivora</name>
    <dbReference type="NCBI Taxonomy" id="4796"/>
    <lineage>
        <taxon>Eukaryota</taxon>
        <taxon>Sar</taxon>
        <taxon>Stramenopiles</taxon>
        <taxon>Oomycota</taxon>
        <taxon>Peronosporomycetes</taxon>
        <taxon>Peronosporales</taxon>
        <taxon>Peronosporaceae</taxon>
        <taxon>Phytophthora</taxon>
    </lineage>
</organism>
<feature type="domain" description="Peptidase S1" evidence="7">
    <location>
        <begin position="1"/>
        <end position="195"/>
    </location>
</feature>
<comment type="subcellular location">
    <subcellularLocation>
        <location evidence="1">Secreted</location>
    </subcellularLocation>
</comment>
<keyword evidence="4" id="KW-0843">Virulence</keyword>
<evidence type="ECO:0000256" key="4">
    <source>
        <dbReference type="ARBA" id="ARBA00023026"/>
    </source>
</evidence>
<protein>
    <recommendedName>
        <fullName evidence="7">Peptidase S1 domain-containing protein</fullName>
    </recommendedName>
</protein>
<dbReference type="OrthoDB" id="122635at2759"/>
<dbReference type="Gene3D" id="2.40.10.10">
    <property type="entry name" value="Trypsin-like serine proteases"/>
    <property type="match status" value="1"/>
</dbReference>
<reference evidence="8 9" key="1">
    <citation type="journal article" date="2017" name="Genome Biol. Evol.">
        <title>Phytophthora megakarya and P. palmivora, closely related causal agents of cacao black pod rot, underwent increases in genome sizes and gene numbers by different mechanisms.</title>
        <authorList>
            <person name="Ali S.S."/>
            <person name="Shao J."/>
            <person name="Lary D.J."/>
            <person name="Kronmiller B."/>
            <person name="Shen D."/>
            <person name="Strem M.D."/>
            <person name="Amoako-Attah I."/>
            <person name="Akrofi A.Y."/>
            <person name="Begoude B.A."/>
            <person name="Ten Hoopen G.M."/>
            <person name="Coulibaly K."/>
            <person name="Kebe B.I."/>
            <person name="Melnick R.L."/>
            <person name="Guiltinan M.J."/>
            <person name="Tyler B.M."/>
            <person name="Meinhardt L.W."/>
            <person name="Bailey B.A."/>
        </authorList>
    </citation>
    <scope>NUCLEOTIDE SEQUENCE [LARGE SCALE GENOMIC DNA]</scope>
    <source>
        <strain evidence="9">sbr112.9</strain>
    </source>
</reference>
<dbReference type="Pfam" id="PF00089">
    <property type="entry name" value="Trypsin"/>
    <property type="match status" value="1"/>
</dbReference>
<evidence type="ECO:0000256" key="1">
    <source>
        <dbReference type="ARBA" id="ARBA00004613"/>
    </source>
</evidence>
<dbReference type="PANTHER" id="PTHR24276:SF98">
    <property type="entry name" value="FI18310P1-RELATED"/>
    <property type="match status" value="1"/>
</dbReference>
<evidence type="ECO:0000256" key="2">
    <source>
        <dbReference type="ARBA" id="ARBA00022525"/>
    </source>
</evidence>
<evidence type="ECO:0000256" key="5">
    <source>
        <dbReference type="ARBA" id="ARBA00023157"/>
    </source>
</evidence>
<dbReference type="Proteomes" id="UP000237271">
    <property type="component" value="Unassembled WGS sequence"/>
</dbReference>
<keyword evidence="6" id="KW-0325">Glycoprotein</keyword>
<keyword evidence="5" id="KW-1015">Disulfide bond</keyword>
<dbReference type="SUPFAM" id="SSF50494">
    <property type="entry name" value="Trypsin-like serine proteases"/>
    <property type="match status" value="1"/>
</dbReference>
<evidence type="ECO:0000313" key="9">
    <source>
        <dbReference type="Proteomes" id="UP000237271"/>
    </source>
</evidence>
<accession>A0A2P4XFM8</accession>
<dbReference type="PANTHER" id="PTHR24276">
    <property type="entry name" value="POLYSERASE-RELATED"/>
    <property type="match status" value="1"/>
</dbReference>
<evidence type="ECO:0000256" key="3">
    <source>
        <dbReference type="ARBA" id="ARBA00022729"/>
    </source>
</evidence>
<dbReference type="GO" id="GO:0006508">
    <property type="term" value="P:proteolysis"/>
    <property type="evidence" value="ECO:0007669"/>
    <property type="project" value="InterPro"/>
</dbReference>
<dbReference type="InterPro" id="IPR050430">
    <property type="entry name" value="Peptidase_S1"/>
</dbReference>
<dbReference type="EMBL" id="NCKW01011122">
    <property type="protein sequence ID" value="POM64355.1"/>
    <property type="molecule type" value="Genomic_DNA"/>
</dbReference>
<keyword evidence="3" id="KW-0732">Signal</keyword>
<name>A0A2P4XFM8_9STRA</name>
<dbReference type="PROSITE" id="PS50240">
    <property type="entry name" value="TRYPSIN_DOM"/>
    <property type="match status" value="1"/>
</dbReference>